<evidence type="ECO:0000313" key="1">
    <source>
        <dbReference type="EMBL" id="EPQ12829.1"/>
    </source>
</evidence>
<dbReference type="EMBL" id="KE163605">
    <property type="protein sequence ID" value="EPQ12829.1"/>
    <property type="molecule type" value="Genomic_DNA"/>
</dbReference>
<keyword evidence="2" id="KW-1185">Reference proteome</keyword>
<organism evidence="1 2">
    <name type="scientific">Myotis brandtii</name>
    <name type="common">Brandt's bat</name>
    <dbReference type="NCBI Taxonomy" id="109478"/>
    <lineage>
        <taxon>Eukaryota</taxon>
        <taxon>Metazoa</taxon>
        <taxon>Chordata</taxon>
        <taxon>Craniata</taxon>
        <taxon>Vertebrata</taxon>
        <taxon>Euteleostomi</taxon>
        <taxon>Mammalia</taxon>
        <taxon>Eutheria</taxon>
        <taxon>Laurasiatheria</taxon>
        <taxon>Chiroptera</taxon>
        <taxon>Yangochiroptera</taxon>
        <taxon>Vespertilionidae</taxon>
        <taxon>Myotis</taxon>
    </lineage>
</organism>
<protein>
    <submittedName>
        <fullName evidence="1">Uncharacterized protein</fullName>
    </submittedName>
</protein>
<reference evidence="1 2" key="1">
    <citation type="journal article" date="2013" name="Nat. Commun.">
        <title>Genome analysis reveals insights into physiology and longevity of the Brandt's bat Myotis brandtii.</title>
        <authorList>
            <person name="Seim I."/>
            <person name="Fang X."/>
            <person name="Xiong Z."/>
            <person name="Lobanov A.V."/>
            <person name="Huang Z."/>
            <person name="Ma S."/>
            <person name="Feng Y."/>
            <person name="Turanov A.A."/>
            <person name="Zhu Y."/>
            <person name="Lenz T.L."/>
            <person name="Gerashchenko M.V."/>
            <person name="Fan D."/>
            <person name="Hee Yim S."/>
            <person name="Yao X."/>
            <person name="Jordan D."/>
            <person name="Xiong Y."/>
            <person name="Ma Y."/>
            <person name="Lyapunov A.N."/>
            <person name="Chen G."/>
            <person name="Kulakova O.I."/>
            <person name="Sun Y."/>
            <person name="Lee S.G."/>
            <person name="Bronson R.T."/>
            <person name="Moskalev A.A."/>
            <person name="Sunyaev S.R."/>
            <person name="Zhang G."/>
            <person name="Krogh A."/>
            <person name="Wang J."/>
            <person name="Gladyshev V.N."/>
        </authorList>
    </citation>
    <scope>NUCLEOTIDE SEQUENCE [LARGE SCALE GENOMIC DNA]</scope>
</reference>
<proteinExistence type="predicted"/>
<dbReference type="AlphaFoldDB" id="S7N6L2"/>
<evidence type="ECO:0000313" key="2">
    <source>
        <dbReference type="Proteomes" id="UP000052978"/>
    </source>
</evidence>
<dbReference type="Proteomes" id="UP000052978">
    <property type="component" value="Unassembled WGS sequence"/>
</dbReference>
<name>S7N6L2_MYOBR</name>
<gene>
    <name evidence="1" type="ORF">D623_10023566</name>
</gene>
<accession>S7N6L2</accession>
<sequence length="113" mass="12263">MPRVQPPPFCLLASPFPPAAAALAHARALRALGPGFRAQSPGWDGSFHFRRRQNPRSVLKGWSPKFLLASAGRPLSLAQAGPGKGPAHRLCFGNPGYLVSGCHRNFARWRQRG</sequence>